<dbReference type="PANTHER" id="PTHR11070:SF17">
    <property type="entry name" value="DNA HELICASE IV"/>
    <property type="match status" value="1"/>
</dbReference>
<keyword evidence="2 9" id="KW-0378">Hydrolase</keyword>
<protein>
    <recommendedName>
        <fullName evidence="7">DNA 3'-5' helicase</fullName>
        <ecNumber evidence="7">5.6.2.4</ecNumber>
    </recommendedName>
</protein>
<evidence type="ECO:0000256" key="3">
    <source>
        <dbReference type="ARBA" id="ARBA00022806"/>
    </source>
</evidence>
<dbReference type="RefSeq" id="WP_076172636.1">
    <property type="nucleotide sequence ID" value="NZ_MRTP01000006.1"/>
</dbReference>
<dbReference type="EC" id="5.6.2.4" evidence="7"/>
<evidence type="ECO:0000259" key="10">
    <source>
        <dbReference type="PROSITE" id="PS51198"/>
    </source>
</evidence>
<keyword evidence="1 9" id="KW-0547">Nucleotide-binding</keyword>
<dbReference type="GO" id="GO:0016787">
    <property type="term" value="F:hydrolase activity"/>
    <property type="evidence" value="ECO:0007669"/>
    <property type="project" value="UniProtKB-UniRule"/>
</dbReference>
<keyword evidence="3 9" id="KW-0347">Helicase</keyword>
<dbReference type="SUPFAM" id="SSF52540">
    <property type="entry name" value="P-loop containing nucleoside triphosphate hydrolases"/>
    <property type="match status" value="1"/>
</dbReference>
<evidence type="ECO:0000256" key="7">
    <source>
        <dbReference type="ARBA" id="ARBA00034808"/>
    </source>
</evidence>
<keyword evidence="5" id="KW-0413">Isomerase</keyword>
<feature type="binding site" evidence="9">
    <location>
        <begin position="222"/>
        <end position="229"/>
    </location>
    <ligand>
        <name>ATP</name>
        <dbReference type="ChEBI" id="CHEBI:30616"/>
    </ligand>
</feature>
<evidence type="ECO:0000256" key="2">
    <source>
        <dbReference type="ARBA" id="ARBA00022801"/>
    </source>
</evidence>
<dbReference type="PROSITE" id="PS51198">
    <property type="entry name" value="UVRD_HELICASE_ATP_BIND"/>
    <property type="match status" value="1"/>
</dbReference>
<reference evidence="11 12" key="1">
    <citation type="submission" date="2016-11" db="EMBL/GenBank/DDBJ databases">
        <title>Paenibacillus species isolates.</title>
        <authorList>
            <person name="Beno S.M."/>
        </authorList>
    </citation>
    <scope>NUCLEOTIDE SEQUENCE [LARGE SCALE GENOMIC DNA]</scope>
    <source>
        <strain evidence="11 12">FSL R5-0378</strain>
    </source>
</reference>
<dbReference type="InterPro" id="IPR014017">
    <property type="entry name" value="DNA_helicase_UvrD-like_C"/>
</dbReference>
<evidence type="ECO:0000256" key="1">
    <source>
        <dbReference type="ARBA" id="ARBA00022741"/>
    </source>
</evidence>
<dbReference type="GO" id="GO:0000725">
    <property type="term" value="P:recombinational repair"/>
    <property type="evidence" value="ECO:0007669"/>
    <property type="project" value="TreeGrafter"/>
</dbReference>
<dbReference type="Gene3D" id="3.40.50.300">
    <property type="entry name" value="P-loop containing nucleotide triphosphate hydrolases"/>
    <property type="match status" value="2"/>
</dbReference>
<feature type="domain" description="UvrD-like helicase ATP-binding" evidence="10">
    <location>
        <begin position="201"/>
        <end position="531"/>
    </location>
</feature>
<proteinExistence type="predicted"/>
<sequence length="689" mass="78774">MLNQSEADERRYAEAMTDKLGQALEDIRGKISASYRDVIEAKKYMWENISQLDPAERAANKVDISLQIDSGEKAIDKERKLHKLYQSPYFGRVDFRENGLKEADAYYIGIHSFAGSDGHTNLIYDWRSPVASMFYDFGVGPAYFLAPLGRIEGELTVKRQYKIRDGRMEYMIESSINIDDDVLQKELSSTSDEKMKNIVATIQKEQNVIIRNETSDELIIQGVAGSGKTSVALHRIAFLLYRYKETLTSRNVLIISPNNVFSDYISSVLPELGEENMMEMRLEELAEAELKGIAGFQTFYEQVTVLMDQEDPGMVERIRFKATADFIRKLDEFIAYAEQQYFAPEDVQVDGLQISAAELRAIYDGTRRMPVQSRLERAANQAAANLRDEDGQRLSAPRIRKIKAAVKKMFRASTLLALYKDFYDWLGRPDLLRMAGPKKLEYSDVFPLVYLKMYWEGTAPFDFVKHLIVDEMQDYTPIQYAVLSKLFNCRKTILGDAGQSVNPYSSSSLTEIKKVFPNADTVELLKSYRSTYEITTFAQQLKDNSSVVPIERHGELPRMVACADGEEEMERIRSVLREFVHSESRSMGIVCKTKAQADEVYQSLRDAFDNLYLLDFESEEFREGIIVTSAHLAKGLEFDEVIVPFVNSEVYRNEMDRSLLYIACTRAMHKLTLTHSGERTTLLKEPGEL</sequence>
<accession>A0A1R1EL37</accession>
<dbReference type="GO" id="GO:0005524">
    <property type="term" value="F:ATP binding"/>
    <property type="evidence" value="ECO:0007669"/>
    <property type="project" value="UniProtKB-UniRule"/>
</dbReference>
<evidence type="ECO:0000313" key="11">
    <source>
        <dbReference type="EMBL" id="OMF52499.1"/>
    </source>
</evidence>
<evidence type="ECO:0000256" key="8">
    <source>
        <dbReference type="ARBA" id="ARBA00048988"/>
    </source>
</evidence>
<comment type="catalytic activity">
    <reaction evidence="8">
        <text>ATP + H2O = ADP + phosphate + H(+)</text>
        <dbReference type="Rhea" id="RHEA:13065"/>
        <dbReference type="ChEBI" id="CHEBI:15377"/>
        <dbReference type="ChEBI" id="CHEBI:15378"/>
        <dbReference type="ChEBI" id="CHEBI:30616"/>
        <dbReference type="ChEBI" id="CHEBI:43474"/>
        <dbReference type="ChEBI" id="CHEBI:456216"/>
        <dbReference type="EC" id="5.6.2.4"/>
    </reaction>
</comment>
<dbReference type="InterPro" id="IPR014016">
    <property type="entry name" value="UvrD-like_ATP-bd"/>
</dbReference>
<organism evidence="11 12">
    <name type="scientific">Paenibacillus rhizosphaerae</name>
    <dbReference type="NCBI Taxonomy" id="297318"/>
    <lineage>
        <taxon>Bacteria</taxon>
        <taxon>Bacillati</taxon>
        <taxon>Bacillota</taxon>
        <taxon>Bacilli</taxon>
        <taxon>Bacillales</taxon>
        <taxon>Paenibacillaceae</taxon>
        <taxon>Paenibacillus</taxon>
    </lineage>
</organism>
<comment type="catalytic activity">
    <reaction evidence="6">
        <text>Couples ATP hydrolysis with the unwinding of duplex DNA by translocating in the 3'-5' direction.</text>
        <dbReference type="EC" id="5.6.2.4"/>
    </reaction>
</comment>
<evidence type="ECO:0000256" key="9">
    <source>
        <dbReference type="PROSITE-ProRule" id="PRU00560"/>
    </source>
</evidence>
<evidence type="ECO:0000256" key="4">
    <source>
        <dbReference type="ARBA" id="ARBA00022840"/>
    </source>
</evidence>
<evidence type="ECO:0000256" key="6">
    <source>
        <dbReference type="ARBA" id="ARBA00034617"/>
    </source>
</evidence>
<dbReference type="GO" id="GO:0005829">
    <property type="term" value="C:cytosol"/>
    <property type="evidence" value="ECO:0007669"/>
    <property type="project" value="TreeGrafter"/>
</dbReference>
<gene>
    <name evidence="11" type="ORF">BK138_20580</name>
</gene>
<dbReference type="AlphaFoldDB" id="A0A1R1EL37"/>
<dbReference type="Proteomes" id="UP000187172">
    <property type="component" value="Unassembled WGS sequence"/>
</dbReference>
<dbReference type="GO" id="GO:0003677">
    <property type="term" value="F:DNA binding"/>
    <property type="evidence" value="ECO:0007669"/>
    <property type="project" value="InterPro"/>
</dbReference>
<dbReference type="PANTHER" id="PTHR11070">
    <property type="entry name" value="UVRD / RECB / PCRA DNA HELICASE FAMILY MEMBER"/>
    <property type="match status" value="1"/>
</dbReference>
<dbReference type="Pfam" id="PF13361">
    <property type="entry name" value="UvrD_C"/>
    <property type="match status" value="1"/>
</dbReference>
<dbReference type="STRING" id="297318.BK138_20580"/>
<name>A0A1R1EL37_9BACL</name>
<dbReference type="InterPro" id="IPR027417">
    <property type="entry name" value="P-loop_NTPase"/>
</dbReference>
<dbReference type="InterPro" id="IPR000212">
    <property type="entry name" value="DNA_helicase_UvrD/REP"/>
</dbReference>
<dbReference type="GO" id="GO:0043138">
    <property type="term" value="F:3'-5' DNA helicase activity"/>
    <property type="evidence" value="ECO:0007669"/>
    <property type="project" value="TreeGrafter"/>
</dbReference>
<evidence type="ECO:0000313" key="12">
    <source>
        <dbReference type="Proteomes" id="UP000187172"/>
    </source>
</evidence>
<comment type="caution">
    <text evidence="11">The sequence shown here is derived from an EMBL/GenBank/DDBJ whole genome shotgun (WGS) entry which is preliminary data.</text>
</comment>
<keyword evidence="4 9" id="KW-0067">ATP-binding</keyword>
<keyword evidence="12" id="KW-1185">Reference proteome</keyword>
<evidence type="ECO:0000256" key="5">
    <source>
        <dbReference type="ARBA" id="ARBA00023235"/>
    </source>
</evidence>
<dbReference type="EMBL" id="MRTP01000006">
    <property type="protein sequence ID" value="OMF52499.1"/>
    <property type="molecule type" value="Genomic_DNA"/>
</dbReference>